<organism evidence="1 2">
    <name type="scientific">Metabacillus endolithicus</name>
    <dbReference type="NCBI Taxonomy" id="1535204"/>
    <lineage>
        <taxon>Bacteria</taxon>
        <taxon>Bacillati</taxon>
        <taxon>Bacillota</taxon>
        <taxon>Bacilli</taxon>
        <taxon>Bacillales</taxon>
        <taxon>Bacillaceae</taxon>
        <taxon>Metabacillus</taxon>
    </lineage>
</organism>
<keyword evidence="2" id="KW-1185">Reference proteome</keyword>
<comment type="caution">
    <text evidence="1">The sequence shown here is derived from an EMBL/GenBank/DDBJ whole genome shotgun (WGS) entry which is preliminary data.</text>
</comment>
<sequence>MTYSSPFVQFDAIKVYVIDTNSGIFVGTNTQLNWTSSSDRKNGFGSIYGNFNKVSENFILFKDDDVIDTPINRR</sequence>
<evidence type="ECO:0000313" key="2">
    <source>
        <dbReference type="Proteomes" id="UP001597318"/>
    </source>
</evidence>
<proteinExistence type="predicted"/>
<gene>
    <name evidence="1" type="ORF">ACFSKK_12970</name>
</gene>
<name>A0ABW5BWR5_9BACI</name>
<dbReference type="Proteomes" id="UP001597318">
    <property type="component" value="Unassembled WGS sequence"/>
</dbReference>
<accession>A0ABW5BWR5</accession>
<reference evidence="2" key="1">
    <citation type="journal article" date="2019" name="Int. J. Syst. Evol. Microbiol.">
        <title>The Global Catalogue of Microorganisms (GCM) 10K type strain sequencing project: providing services to taxonomists for standard genome sequencing and annotation.</title>
        <authorList>
            <consortium name="The Broad Institute Genomics Platform"/>
            <consortium name="The Broad Institute Genome Sequencing Center for Infectious Disease"/>
            <person name="Wu L."/>
            <person name="Ma J."/>
        </authorList>
    </citation>
    <scope>NUCLEOTIDE SEQUENCE [LARGE SCALE GENOMIC DNA]</scope>
    <source>
        <strain evidence="2">CGMCC 1.15474</strain>
    </source>
</reference>
<dbReference type="RefSeq" id="WP_247343386.1">
    <property type="nucleotide sequence ID" value="NZ_CP095550.1"/>
</dbReference>
<dbReference type="EMBL" id="JBHUIK010000002">
    <property type="protein sequence ID" value="MFD2214597.1"/>
    <property type="molecule type" value="Genomic_DNA"/>
</dbReference>
<evidence type="ECO:0000313" key="1">
    <source>
        <dbReference type="EMBL" id="MFD2214597.1"/>
    </source>
</evidence>
<protein>
    <submittedName>
        <fullName evidence="1">Uncharacterized protein</fullName>
    </submittedName>
</protein>